<evidence type="ECO:0000313" key="2">
    <source>
        <dbReference type="EMBL" id="KAF5907032.1"/>
    </source>
</evidence>
<gene>
    <name evidence="2" type="ORF">DAT39_003141</name>
</gene>
<reference evidence="2" key="1">
    <citation type="submission" date="2020-07" db="EMBL/GenBank/DDBJ databases">
        <title>Clarias magur genome sequencing, assembly and annotation.</title>
        <authorList>
            <person name="Kushwaha B."/>
            <person name="Kumar R."/>
            <person name="Das P."/>
            <person name="Joshi C.G."/>
            <person name="Kumar D."/>
            <person name="Nagpure N.S."/>
            <person name="Pandey M."/>
            <person name="Agarwal S."/>
            <person name="Srivastava S."/>
            <person name="Singh M."/>
            <person name="Sahoo L."/>
            <person name="Jayasankar P."/>
            <person name="Meher P.K."/>
            <person name="Koringa P.G."/>
            <person name="Iquebal M.A."/>
            <person name="Das S.P."/>
            <person name="Bit A."/>
            <person name="Patnaik S."/>
            <person name="Patel N."/>
            <person name="Shah T.M."/>
            <person name="Hinsu A."/>
            <person name="Jena J.K."/>
        </authorList>
    </citation>
    <scope>NUCLEOTIDE SEQUENCE</scope>
    <source>
        <strain evidence="2">CIFAMagur01</strain>
        <tissue evidence="2">Testis</tissue>
    </source>
</reference>
<dbReference type="EMBL" id="QNUK01000025">
    <property type="protein sequence ID" value="KAF5907032.1"/>
    <property type="molecule type" value="Genomic_DNA"/>
</dbReference>
<evidence type="ECO:0000313" key="3">
    <source>
        <dbReference type="Proteomes" id="UP000727407"/>
    </source>
</evidence>
<comment type="caution">
    <text evidence="2">The sequence shown here is derived from an EMBL/GenBank/DDBJ whole genome shotgun (WGS) entry which is preliminary data.</text>
</comment>
<feature type="region of interest" description="Disordered" evidence="1">
    <location>
        <begin position="1"/>
        <end position="38"/>
    </location>
</feature>
<feature type="compositionally biased region" description="Basic and acidic residues" evidence="1">
    <location>
        <begin position="22"/>
        <end position="35"/>
    </location>
</feature>
<sequence>MLTWGRHKSLIVQKSRQQSECTGRDREDGEKKVEGGRMGSRKRACVHIAMW</sequence>
<accession>A0A8J4UTF9</accession>
<proteinExistence type="predicted"/>
<evidence type="ECO:0000256" key="1">
    <source>
        <dbReference type="SAM" id="MobiDB-lite"/>
    </source>
</evidence>
<dbReference type="Proteomes" id="UP000727407">
    <property type="component" value="Unassembled WGS sequence"/>
</dbReference>
<organism evidence="2 3">
    <name type="scientific">Clarias magur</name>
    <name type="common">Asian catfish</name>
    <name type="synonym">Macropteronotus magur</name>
    <dbReference type="NCBI Taxonomy" id="1594786"/>
    <lineage>
        <taxon>Eukaryota</taxon>
        <taxon>Metazoa</taxon>
        <taxon>Chordata</taxon>
        <taxon>Craniata</taxon>
        <taxon>Vertebrata</taxon>
        <taxon>Euteleostomi</taxon>
        <taxon>Actinopterygii</taxon>
        <taxon>Neopterygii</taxon>
        <taxon>Teleostei</taxon>
        <taxon>Ostariophysi</taxon>
        <taxon>Siluriformes</taxon>
        <taxon>Clariidae</taxon>
        <taxon>Clarias</taxon>
    </lineage>
</organism>
<keyword evidence="3" id="KW-1185">Reference proteome</keyword>
<name>A0A8J4UTF9_CLAMG</name>
<dbReference type="AlphaFoldDB" id="A0A8J4UTF9"/>
<protein>
    <submittedName>
        <fullName evidence="2">Uncharacterized protein</fullName>
    </submittedName>
</protein>
<feature type="compositionally biased region" description="Polar residues" evidence="1">
    <location>
        <begin position="12"/>
        <end position="21"/>
    </location>
</feature>